<sequence length="93" mass="10261">MQCAVMIEAAVLNDPTATQAEKNRVLEALKGAASKPRPIPITTEQVAAMMECHIVTVRRYGKQGLLHPIRITPRKIRWDKNEVEALMLQGAAA</sequence>
<dbReference type="Pfam" id="PF12728">
    <property type="entry name" value="HTH_17"/>
    <property type="match status" value="1"/>
</dbReference>
<dbReference type="Proteomes" id="UP000346198">
    <property type="component" value="Unassembled WGS sequence"/>
</dbReference>
<dbReference type="EMBL" id="CAAHFH010000002">
    <property type="protein sequence ID" value="VGO22715.1"/>
    <property type="molecule type" value="Genomic_DNA"/>
</dbReference>
<name>A0A6C2UQZ2_9BACT</name>
<protein>
    <recommendedName>
        <fullName evidence="1">Helix-turn-helix domain-containing protein</fullName>
    </recommendedName>
</protein>
<organism evidence="2 3">
    <name type="scientific">Pontiella sulfatireligans</name>
    <dbReference type="NCBI Taxonomy" id="2750658"/>
    <lineage>
        <taxon>Bacteria</taxon>
        <taxon>Pseudomonadati</taxon>
        <taxon>Kiritimatiellota</taxon>
        <taxon>Kiritimatiellia</taxon>
        <taxon>Kiritimatiellales</taxon>
        <taxon>Pontiellaceae</taxon>
        <taxon>Pontiella</taxon>
    </lineage>
</organism>
<dbReference type="InterPro" id="IPR009061">
    <property type="entry name" value="DNA-bd_dom_put_sf"/>
</dbReference>
<proteinExistence type="predicted"/>
<keyword evidence="3" id="KW-1185">Reference proteome</keyword>
<feature type="domain" description="Helix-turn-helix" evidence="1">
    <location>
        <begin position="42"/>
        <end position="89"/>
    </location>
</feature>
<dbReference type="SUPFAM" id="SSF46955">
    <property type="entry name" value="Putative DNA-binding domain"/>
    <property type="match status" value="1"/>
</dbReference>
<dbReference type="InterPro" id="IPR041657">
    <property type="entry name" value="HTH_17"/>
</dbReference>
<dbReference type="AlphaFoldDB" id="A0A6C2UQZ2"/>
<reference evidence="2 3" key="1">
    <citation type="submission" date="2019-04" db="EMBL/GenBank/DDBJ databases">
        <authorList>
            <person name="Van Vliet M D."/>
        </authorList>
    </citation>
    <scope>NUCLEOTIDE SEQUENCE [LARGE SCALE GENOMIC DNA]</scope>
    <source>
        <strain evidence="2 3">F21</strain>
    </source>
</reference>
<accession>A0A6C2UQZ2</accession>
<evidence type="ECO:0000259" key="1">
    <source>
        <dbReference type="Pfam" id="PF12728"/>
    </source>
</evidence>
<dbReference type="RefSeq" id="WP_136064291.1">
    <property type="nucleotide sequence ID" value="NZ_CAAHFH010000002.1"/>
</dbReference>
<evidence type="ECO:0000313" key="2">
    <source>
        <dbReference type="EMBL" id="VGO22715.1"/>
    </source>
</evidence>
<gene>
    <name evidence="2" type="ORF">SCARR_04811</name>
</gene>
<evidence type="ECO:0000313" key="3">
    <source>
        <dbReference type="Proteomes" id="UP000346198"/>
    </source>
</evidence>